<name>A0AAV7SW47_PLEWA</name>
<protein>
    <submittedName>
        <fullName evidence="2">Uncharacterized protein</fullName>
    </submittedName>
</protein>
<reference evidence="2" key="1">
    <citation type="journal article" date="2022" name="bioRxiv">
        <title>Sequencing and chromosome-scale assembly of the giantPleurodeles waltlgenome.</title>
        <authorList>
            <person name="Brown T."/>
            <person name="Elewa A."/>
            <person name="Iarovenko S."/>
            <person name="Subramanian E."/>
            <person name="Araus A.J."/>
            <person name="Petzold A."/>
            <person name="Susuki M."/>
            <person name="Suzuki K.-i.T."/>
            <person name="Hayashi T."/>
            <person name="Toyoda A."/>
            <person name="Oliveira C."/>
            <person name="Osipova E."/>
            <person name="Leigh N.D."/>
            <person name="Simon A."/>
            <person name="Yun M.H."/>
        </authorList>
    </citation>
    <scope>NUCLEOTIDE SEQUENCE</scope>
    <source>
        <strain evidence="2">20211129_DDA</strain>
        <tissue evidence="2">Liver</tissue>
    </source>
</reference>
<feature type="region of interest" description="Disordered" evidence="1">
    <location>
        <begin position="1"/>
        <end position="20"/>
    </location>
</feature>
<organism evidence="2 3">
    <name type="scientific">Pleurodeles waltl</name>
    <name type="common">Iberian ribbed newt</name>
    <dbReference type="NCBI Taxonomy" id="8319"/>
    <lineage>
        <taxon>Eukaryota</taxon>
        <taxon>Metazoa</taxon>
        <taxon>Chordata</taxon>
        <taxon>Craniata</taxon>
        <taxon>Vertebrata</taxon>
        <taxon>Euteleostomi</taxon>
        <taxon>Amphibia</taxon>
        <taxon>Batrachia</taxon>
        <taxon>Caudata</taxon>
        <taxon>Salamandroidea</taxon>
        <taxon>Salamandridae</taxon>
        <taxon>Pleurodelinae</taxon>
        <taxon>Pleurodeles</taxon>
    </lineage>
</organism>
<evidence type="ECO:0000313" key="2">
    <source>
        <dbReference type="EMBL" id="KAJ1168348.1"/>
    </source>
</evidence>
<keyword evidence="3" id="KW-1185">Reference proteome</keyword>
<dbReference type="EMBL" id="JANPWB010000007">
    <property type="protein sequence ID" value="KAJ1168348.1"/>
    <property type="molecule type" value="Genomic_DNA"/>
</dbReference>
<accession>A0AAV7SW47</accession>
<proteinExistence type="predicted"/>
<evidence type="ECO:0000256" key="1">
    <source>
        <dbReference type="SAM" id="MobiDB-lite"/>
    </source>
</evidence>
<dbReference type="AlphaFoldDB" id="A0AAV7SW47"/>
<dbReference type="Proteomes" id="UP001066276">
    <property type="component" value="Chromosome 4_1"/>
</dbReference>
<evidence type="ECO:0000313" key="3">
    <source>
        <dbReference type="Proteomes" id="UP001066276"/>
    </source>
</evidence>
<gene>
    <name evidence="2" type="ORF">NDU88_000274</name>
</gene>
<comment type="caution">
    <text evidence="2">The sequence shown here is derived from an EMBL/GenBank/DDBJ whole genome shotgun (WGS) entry which is preliminary data.</text>
</comment>
<sequence length="89" mass="9935">MTVFDGYSDVRPDPSQKPQRRLLPKCARALAVQFSDARGRAQTRVRVGGAMERRGFLLEVSQSEAGSESCRAWLERRSVVGAKRLEDAL</sequence>